<evidence type="ECO:0000313" key="3">
    <source>
        <dbReference type="Proteomes" id="UP000283090"/>
    </source>
</evidence>
<gene>
    <name evidence="2" type="ORF">DFL_001344</name>
</gene>
<feature type="compositionally biased region" description="Basic and acidic residues" evidence="1">
    <location>
        <begin position="48"/>
        <end position="58"/>
    </location>
</feature>
<organism evidence="2 3">
    <name type="scientific">Arthrobotrys flagrans</name>
    <name type="common">Nematode-trapping fungus</name>
    <name type="synonym">Trichothecium flagrans</name>
    <dbReference type="NCBI Taxonomy" id="97331"/>
    <lineage>
        <taxon>Eukaryota</taxon>
        <taxon>Fungi</taxon>
        <taxon>Dikarya</taxon>
        <taxon>Ascomycota</taxon>
        <taxon>Pezizomycotina</taxon>
        <taxon>Orbiliomycetes</taxon>
        <taxon>Orbiliales</taxon>
        <taxon>Orbiliaceae</taxon>
        <taxon>Arthrobotrys</taxon>
    </lineage>
</organism>
<protein>
    <submittedName>
        <fullName evidence="2">Uncharacterized protein</fullName>
    </submittedName>
</protein>
<feature type="region of interest" description="Disordered" evidence="1">
    <location>
        <begin position="1"/>
        <end position="97"/>
    </location>
</feature>
<name>A0A437AH32_ARTFL</name>
<evidence type="ECO:0000313" key="2">
    <source>
        <dbReference type="EMBL" id="RVD90378.1"/>
    </source>
</evidence>
<dbReference type="VEuPathDB" id="FungiDB:DFL_001344"/>
<sequence>MSSELKKLNPHANVFTPGADGFDATAVSLPDPKVSPRENTPPPAPELLPKKAKERAPKDIGNPSDLGKVLIVPAPKESPETSSIKPPTPLPKEEDSPKETFFFGDIQVKTDNPGIIEPAGKYPNIPVPVPEVKVADRTLTPEIIRNEELKRAVAENYPSKIPATILEQIARCARAGSPDPDIPSFGEFLNSMERLTSRALDKGYRQPLNALYNPNYHDTWDLGMKMGQYYYNEGLIAVADLDDPVQVLTDNEGMVRYELWNRVWLQIRKGYLHESFFPDPRAISLHKDMTHKLIPILQREVGNLIKEMCRDRIYTPSQIVLLDRGVKERTYWLEHLEKCLDVIKIFEKVF</sequence>
<evidence type="ECO:0000256" key="1">
    <source>
        <dbReference type="SAM" id="MobiDB-lite"/>
    </source>
</evidence>
<dbReference type="OrthoDB" id="5408250at2759"/>
<keyword evidence="3" id="KW-1185">Reference proteome</keyword>
<reference evidence="2 3" key="1">
    <citation type="submission" date="2019-01" db="EMBL/GenBank/DDBJ databases">
        <title>Intercellular communication is required for trap formation in the nematode-trapping fungus Duddingtonia flagrans.</title>
        <authorList>
            <person name="Youssar L."/>
            <person name="Wernet V."/>
            <person name="Hensel N."/>
            <person name="Hildebrandt H.-G."/>
            <person name="Fischer R."/>
        </authorList>
    </citation>
    <scope>NUCLEOTIDE SEQUENCE [LARGE SCALE GENOMIC DNA]</scope>
    <source>
        <strain evidence="2 3">CBS H-5679</strain>
    </source>
</reference>
<dbReference type="Proteomes" id="UP000283090">
    <property type="component" value="Unassembled WGS sequence"/>
</dbReference>
<comment type="caution">
    <text evidence="2">The sequence shown here is derived from an EMBL/GenBank/DDBJ whole genome shotgun (WGS) entry which is preliminary data.</text>
</comment>
<proteinExistence type="predicted"/>
<dbReference type="RefSeq" id="XP_067495922.1">
    <property type="nucleotide sequence ID" value="XM_067629952.1"/>
</dbReference>
<dbReference type="GeneID" id="93583655"/>
<dbReference type="AlphaFoldDB" id="A0A437AH32"/>
<dbReference type="EMBL" id="SAEB01000001">
    <property type="protein sequence ID" value="RVD90378.1"/>
    <property type="molecule type" value="Genomic_DNA"/>
</dbReference>
<accession>A0A437AH32</accession>